<reference evidence="7 8" key="1">
    <citation type="journal article" date="2018" name="G3 (Bethesda)">
        <title>A High-Quality Reference Genome for the Invasive Mosquitofish Gambusia affinis Using a Chicago Library.</title>
        <authorList>
            <person name="Hoffberg S.L."/>
            <person name="Troendle N.J."/>
            <person name="Glenn T.C."/>
            <person name="Mahmud O."/>
            <person name="Louha S."/>
            <person name="Chalopin D."/>
            <person name="Bennetzen J.L."/>
            <person name="Mauricio R."/>
        </authorList>
    </citation>
    <scope>NUCLEOTIDE SEQUENCE [LARGE SCALE GENOMIC DNA]</scope>
    <source>
        <strain evidence="7">NE01/NJP1002.9</strain>
        <tissue evidence="7">Muscle</tissue>
    </source>
</reference>
<keyword evidence="6" id="KW-0687">Ribonucleoprotein</keyword>
<evidence type="ECO:0000256" key="4">
    <source>
        <dbReference type="ARBA" id="ARBA00022980"/>
    </source>
</evidence>
<keyword evidence="8" id="KW-1185">Reference proteome</keyword>
<dbReference type="GO" id="GO:0006412">
    <property type="term" value="P:translation"/>
    <property type="evidence" value="ECO:0007669"/>
    <property type="project" value="TreeGrafter"/>
</dbReference>
<keyword evidence="3" id="KW-0809">Transit peptide</keyword>
<comment type="subcellular location">
    <subcellularLocation>
        <location evidence="1">Mitochondrion</location>
    </subcellularLocation>
</comment>
<dbReference type="STRING" id="33528.ENSGAFP00000010054"/>
<name>A0A315VTM8_GAMAF</name>
<dbReference type="GO" id="GO:1990904">
    <property type="term" value="C:ribonucleoprotein complex"/>
    <property type="evidence" value="ECO:0007669"/>
    <property type="project" value="UniProtKB-KW"/>
</dbReference>
<comment type="similarity">
    <text evidence="2">Belongs to the universal ribosomal protein uS3 family.</text>
</comment>
<protein>
    <recommendedName>
        <fullName evidence="9">28S ribosomal protein S24, mitochondrial</fullName>
    </recommendedName>
</protein>
<comment type="caution">
    <text evidence="7">The sequence shown here is derived from an EMBL/GenBank/DDBJ whole genome shotgun (WGS) entry which is preliminary data.</text>
</comment>
<gene>
    <name evidence="7" type="ORF">CCH79_00001254</name>
</gene>
<evidence type="ECO:0000256" key="6">
    <source>
        <dbReference type="ARBA" id="ARBA00023274"/>
    </source>
</evidence>
<dbReference type="AlphaFoldDB" id="A0A315VTM8"/>
<sequence length="250" mass="28282">MFPTCWRIPSKALSYISVISSGDAIPPSNDSLTVCSFCRKGNMAASLSFTGSARLLTALARSSALYNSFESRSFHATVMCCKNRAARIRIGKGDKPLTYEQAFHPHQIAHRKGWLSQHASNLKGEQGAAERTVEDVFIRRFMFGTFPGCLANEVVIKRRGNVLVVCALMLQKMPPQKFYFFIGYSESLLSHFYKCPVKLEIQTLQEKAVYKYLSPMQDCSFMSRWFMSCRIDGSTFFTMFSSWCGSEVRL</sequence>
<dbReference type="PANTHER" id="PTHR21244:SF1">
    <property type="entry name" value="SMALL RIBOSOMAL SUBUNIT PROTEIN US3M"/>
    <property type="match status" value="1"/>
</dbReference>
<dbReference type="EMBL" id="NHOQ01001156">
    <property type="protein sequence ID" value="PWA26707.1"/>
    <property type="molecule type" value="Genomic_DNA"/>
</dbReference>
<evidence type="ECO:0008006" key="9">
    <source>
        <dbReference type="Google" id="ProtNLM"/>
    </source>
</evidence>
<organism evidence="7 8">
    <name type="scientific">Gambusia affinis</name>
    <name type="common">Western mosquitofish</name>
    <name type="synonym">Heterandria affinis</name>
    <dbReference type="NCBI Taxonomy" id="33528"/>
    <lineage>
        <taxon>Eukaryota</taxon>
        <taxon>Metazoa</taxon>
        <taxon>Chordata</taxon>
        <taxon>Craniata</taxon>
        <taxon>Vertebrata</taxon>
        <taxon>Euteleostomi</taxon>
        <taxon>Actinopterygii</taxon>
        <taxon>Neopterygii</taxon>
        <taxon>Teleostei</taxon>
        <taxon>Neoteleostei</taxon>
        <taxon>Acanthomorphata</taxon>
        <taxon>Ovalentaria</taxon>
        <taxon>Atherinomorphae</taxon>
        <taxon>Cyprinodontiformes</taxon>
        <taxon>Poeciliidae</taxon>
        <taxon>Poeciliinae</taxon>
        <taxon>Gambusia</taxon>
    </lineage>
</organism>
<dbReference type="Pfam" id="PF14955">
    <property type="entry name" value="MRP-S24"/>
    <property type="match status" value="1"/>
</dbReference>
<dbReference type="Proteomes" id="UP000250572">
    <property type="component" value="Unassembled WGS sequence"/>
</dbReference>
<accession>A0A315VTM8</accession>
<evidence type="ECO:0000256" key="2">
    <source>
        <dbReference type="ARBA" id="ARBA00010761"/>
    </source>
</evidence>
<dbReference type="GO" id="GO:0005840">
    <property type="term" value="C:ribosome"/>
    <property type="evidence" value="ECO:0007669"/>
    <property type="project" value="UniProtKB-KW"/>
</dbReference>
<evidence type="ECO:0000256" key="5">
    <source>
        <dbReference type="ARBA" id="ARBA00023128"/>
    </source>
</evidence>
<dbReference type="InterPro" id="IPR026146">
    <property type="entry name" value="Ribosomal_uS3m"/>
</dbReference>
<keyword evidence="4" id="KW-0689">Ribosomal protein</keyword>
<evidence type="ECO:0000313" key="8">
    <source>
        <dbReference type="Proteomes" id="UP000250572"/>
    </source>
</evidence>
<proteinExistence type="inferred from homology"/>
<evidence type="ECO:0000256" key="3">
    <source>
        <dbReference type="ARBA" id="ARBA00022946"/>
    </source>
</evidence>
<dbReference type="GO" id="GO:0005739">
    <property type="term" value="C:mitochondrion"/>
    <property type="evidence" value="ECO:0007669"/>
    <property type="project" value="UniProtKB-SubCell"/>
</dbReference>
<keyword evidence="5" id="KW-0496">Mitochondrion</keyword>
<dbReference type="PANTHER" id="PTHR21244">
    <property type="entry name" value="MITOCHONDRIAL 28S RIBOSOMAL PROTEIN S24"/>
    <property type="match status" value="1"/>
</dbReference>
<evidence type="ECO:0000313" key="7">
    <source>
        <dbReference type="EMBL" id="PWA26707.1"/>
    </source>
</evidence>
<evidence type="ECO:0000256" key="1">
    <source>
        <dbReference type="ARBA" id="ARBA00004173"/>
    </source>
</evidence>